<evidence type="ECO:0008006" key="4">
    <source>
        <dbReference type="Google" id="ProtNLM"/>
    </source>
</evidence>
<dbReference type="EMBL" id="JH598007">
    <property type="status" value="NOT_ANNOTATED_CDS"/>
    <property type="molecule type" value="Genomic_DNA"/>
</dbReference>
<protein>
    <recommendedName>
        <fullName evidence="4">RxLR effector candidate protein</fullName>
    </recommendedName>
</protein>
<feature type="signal peptide" evidence="1">
    <location>
        <begin position="1"/>
        <end position="20"/>
    </location>
</feature>
<proteinExistence type="predicted"/>
<dbReference type="InParanoid" id="M4BWV7"/>
<keyword evidence="1" id="KW-0732">Signal</keyword>
<dbReference type="eggNOG" id="ENOG502SKY5">
    <property type="taxonomic scope" value="Eukaryota"/>
</dbReference>
<dbReference type="Proteomes" id="UP000011713">
    <property type="component" value="Unassembled WGS sequence"/>
</dbReference>
<dbReference type="OMA" id="CSMEGSQ"/>
<accession>M4BWV7</accession>
<name>M4BWV7_HYAAE</name>
<evidence type="ECO:0000313" key="3">
    <source>
        <dbReference type="Proteomes" id="UP000011713"/>
    </source>
</evidence>
<organism evidence="2 3">
    <name type="scientific">Hyaloperonospora arabidopsidis (strain Emoy2)</name>
    <name type="common">Downy mildew agent</name>
    <name type="synonym">Peronospora arabidopsidis</name>
    <dbReference type="NCBI Taxonomy" id="559515"/>
    <lineage>
        <taxon>Eukaryota</taxon>
        <taxon>Sar</taxon>
        <taxon>Stramenopiles</taxon>
        <taxon>Oomycota</taxon>
        <taxon>Peronosporomycetes</taxon>
        <taxon>Peronosporales</taxon>
        <taxon>Peronosporaceae</taxon>
        <taxon>Hyaloperonospora</taxon>
    </lineage>
</organism>
<dbReference type="EnsemblProtists" id="HpaT811008">
    <property type="protein sequence ID" value="HpaP811008"/>
    <property type="gene ID" value="HpaG811008"/>
</dbReference>
<evidence type="ECO:0000313" key="2">
    <source>
        <dbReference type="EnsemblProtists" id="HpaP811008"/>
    </source>
</evidence>
<dbReference type="VEuPathDB" id="FungiDB:HpaG811008"/>
<sequence length="431" mass="46099">MISLVSIPLIVFINCSKSDACSGDSLESVTMAALPVGMQLVNALDDVDFDGLEPIGNKLSTASDHMRHVLQLPLESNDAALDVEMNIDMDVSCPSAMLDADAFSSDSGDVLFGSGVYPAALSDNVQEDIEQMLLCGTEEALLHNHDHDLTPGQRCQCRTFAITADRVQTQPQQAAVAIAAARDQTKVLQHTFGSGKRLQGFGFGEGAGINQVQCWDTKMTDGRGSATAANDSRATVLERRHTLVAEKHPSTDAETTQVLPEPVKAKKQNELLTPEHVLQDLCSMEGSQIFSSPLQLSRSLGAVSSPLSSTCFVSLEDVVATPLSNMSRSTVHSKTPATVRSLSPADELEKMATSGSKLSIPKMNMLRGNFQVSPEHGTGPLVTPTAVLPPPYFRGALDSPEKRRAHSKTISSFAQSASFSFSFSNDFSTGR</sequence>
<dbReference type="STRING" id="559515.M4BWV7"/>
<dbReference type="HOGENOM" id="CLU_702986_0_0_1"/>
<dbReference type="AlphaFoldDB" id="M4BWV7"/>
<keyword evidence="3" id="KW-1185">Reference proteome</keyword>
<evidence type="ECO:0000256" key="1">
    <source>
        <dbReference type="SAM" id="SignalP"/>
    </source>
</evidence>
<reference evidence="3" key="1">
    <citation type="journal article" date="2010" name="Science">
        <title>Signatures of adaptation to obligate biotrophy in the Hyaloperonospora arabidopsidis genome.</title>
        <authorList>
            <person name="Baxter L."/>
            <person name="Tripathy S."/>
            <person name="Ishaque N."/>
            <person name="Boot N."/>
            <person name="Cabral A."/>
            <person name="Kemen E."/>
            <person name="Thines M."/>
            <person name="Ah-Fong A."/>
            <person name="Anderson R."/>
            <person name="Badejoko W."/>
            <person name="Bittner-Eddy P."/>
            <person name="Boore J.L."/>
            <person name="Chibucos M.C."/>
            <person name="Coates M."/>
            <person name="Dehal P."/>
            <person name="Delehaunty K."/>
            <person name="Dong S."/>
            <person name="Downton P."/>
            <person name="Dumas B."/>
            <person name="Fabro G."/>
            <person name="Fronick C."/>
            <person name="Fuerstenberg S.I."/>
            <person name="Fulton L."/>
            <person name="Gaulin E."/>
            <person name="Govers F."/>
            <person name="Hughes L."/>
            <person name="Humphray S."/>
            <person name="Jiang R.H."/>
            <person name="Judelson H."/>
            <person name="Kamoun S."/>
            <person name="Kyung K."/>
            <person name="Meijer H."/>
            <person name="Minx P."/>
            <person name="Morris P."/>
            <person name="Nelson J."/>
            <person name="Phuntumart V."/>
            <person name="Qutob D."/>
            <person name="Rehmany A."/>
            <person name="Rougon-Cardoso A."/>
            <person name="Ryden P."/>
            <person name="Torto-Alalibo T."/>
            <person name="Studholme D."/>
            <person name="Wang Y."/>
            <person name="Win J."/>
            <person name="Wood J."/>
            <person name="Clifton S.W."/>
            <person name="Rogers J."/>
            <person name="Van den Ackerveken G."/>
            <person name="Jones J.D."/>
            <person name="McDowell J.M."/>
            <person name="Beynon J."/>
            <person name="Tyler B.M."/>
        </authorList>
    </citation>
    <scope>NUCLEOTIDE SEQUENCE [LARGE SCALE GENOMIC DNA]</scope>
    <source>
        <strain evidence="3">Emoy2</strain>
    </source>
</reference>
<reference evidence="2" key="2">
    <citation type="submission" date="2015-06" db="UniProtKB">
        <authorList>
            <consortium name="EnsemblProtists"/>
        </authorList>
    </citation>
    <scope>IDENTIFICATION</scope>
    <source>
        <strain evidence="2">Emoy2</strain>
    </source>
</reference>
<feature type="chain" id="PRO_5004049047" description="RxLR effector candidate protein" evidence="1">
    <location>
        <begin position="21"/>
        <end position="431"/>
    </location>
</feature>